<proteinExistence type="predicted"/>
<evidence type="ECO:0000313" key="2">
    <source>
        <dbReference type="RefSeq" id="XP_022150856.1"/>
    </source>
</evidence>
<reference evidence="2" key="1">
    <citation type="submission" date="2025-08" db="UniProtKB">
        <authorList>
            <consortium name="RefSeq"/>
        </authorList>
    </citation>
    <scope>IDENTIFICATION</scope>
    <source>
        <strain evidence="2">OHB3-1</strain>
    </source>
</reference>
<dbReference type="PANTHER" id="PTHR33067">
    <property type="entry name" value="RNA-DIRECTED DNA POLYMERASE-RELATED"/>
    <property type="match status" value="1"/>
</dbReference>
<dbReference type="AlphaFoldDB" id="A0A6J1DCQ9"/>
<dbReference type="RefSeq" id="XP_022150856.1">
    <property type="nucleotide sequence ID" value="XM_022295164.1"/>
</dbReference>
<dbReference type="GeneID" id="111018900"/>
<evidence type="ECO:0000313" key="1">
    <source>
        <dbReference type="Proteomes" id="UP000504603"/>
    </source>
</evidence>
<sequence length="207" mass="23597">MPQSMKFMKDILKKKRTLEDYEMIPLTEECSVILQRKLPSKLKDPRSFSIPCSIGDVVFANAFCDLGASINLMSLSIFRKLGLGDVRPTTVSLQLADRSIKYPRGIIDDVLDKVEKFIFHMYFLVLDMEEDENMPIIMGRPFLVTGGAKIDVELGELKLRVQDESVIFKVFKHSDSYYNPMSCSCIIEVRLPSSRSSSKSYADMLLF</sequence>
<organism evidence="1 2">
    <name type="scientific">Momordica charantia</name>
    <name type="common">Bitter gourd</name>
    <name type="synonym">Balsam pear</name>
    <dbReference type="NCBI Taxonomy" id="3673"/>
    <lineage>
        <taxon>Eukaryota</taxon>
        <taxon>Viridiplantae</taxon>
        <taxon>Streptophyta</taxon>
        <taxon>Embryophyta</taxon>
        <taxon>Tracheophyta</taxon>
        <taxon>Spermatophyta</taxon>
        <taxon>Magnoliopsida</taxon>
        <taxon>eudicotyledons</taxon>
        <taxon>Gunneridae</taxon>
        <taxon>Pentapetalae</taxon>
        <taxon>rosids</taxon>
        <taxon>fabids</taxon>
        <taxon>Cucurbitales</taxon>
        <taxon>Cucurbitaceae</taxon>
        <taxon>Momordiceae</taxon>
        <taxon>Momordica</taxon>
    </lineage>
</organism>
<dbReference type="InterPro" id="IPR021109">
    <property type="entry name" value="Peptidase_aspartic_dom_sf"/>
</dbReference>
<keyword evidence="1" id="KW-1185">Reference proteome</keyword>
<dbReference type="CDD" id="cd00303">
    <property type="entry name" value="retropepsin_like"/>
    <property type="match status" value="1"/>
</dbReference>
<gene>
    <name evidence="2" type="primary">LOC111018900</name>
</gene>
<name>A0A6J1DCQ9_MOMCH</name>
<accession>A0A6J1DCQ9</accession>
<dbReference type="Proteomes" id="UP000504603">
    <property type="component" value="Unplaced"/>
</dbReference>
<dbReference type="PANTHER" id="PTHR33067:SF31">
    <property type="entry name" value="RNA-DIRECTED DNA POLYMERASE"/>
    <property type="match status" value="1"/>
</dbReference>
<protein>
    <submittedName>
        <fullName evidence="2">Uncharacterized protein LOC111018900</fullName>
    </submittedName>
</protein>
<dbReference type="Gene3D" id="2.40.70.10">
    <property type="entry name" value="Acid Proteases"/>
    <property type="match status" value="1"/>
</dbReference>
<dbReference type="KEGG" id="mcha:111018900"/>
<dbReference type="OrthoDB" id="1934381at2759"/>